<gene>
    <name evidence="1" type="ORF">NM688_g4702</name>
</gene>
<accession>A0ACC1T2T2</accession>
<dbReference type="Proteomes" id="UP001148662">
    <property type="component" value="Unassembled WGS sequence"/>
</dbReference>
<keyword evidence="2" id="KW-1185">Reference proteome</keyword>
<proteinExistence type="predicted"/>
<organism evidence="1 2">
    <name type="scientific">Phlebia brevispora</name>
    <dbReference type="NCBI Taxonomy" id="194682"/>
    <lineage>
        <taxon>Eukaryota</taxon>
        <taxon>Fungi</taxon>
        <taxon>Dikarya</taxon>
        <taxon>Basidiomycota</taxon>
        <taxon>Agaricomycotina</taxon>
        <taxon>Agaricomycetes</taxon>
        <taxon>Polyporales</taxon>
        <taxon>Meruliaceae</taxon>
        <taxon>Phlebia</taxon>
    </lineage>
</organism>
<evidence type="ECO:0000313" key="2">
    <source>
        <dbReference type="Proteomes" id="UP001148662"/>
    </source>
</evidence>
<name>A0ACC1T2T2_9APHY</name>
<comment type="caution">
    <text evidence="1">The sequence shown here is derived from an EMBL/GenBank/DDBJ whole genome shotgun (WGS) entry which is preliminary data.</text>
</comment>
<dbReference type="EMBL" id="JANHOG010000801">
    <property type="protein sequence ID" value="KAJ3551439.1"/>
    <property type="molecule type" value="Genomic_DNA"/>
</dbReference>
<evidence type="ECO:0000313" key="1">
    <source>
        <dbReference type="EMBL" id="KAJ3551439.1"/>
    </source>
</evidence>
<protein>
    <submittedName>
        <fullName evidence="1">Uncharacterized protein</fullName>
    </submittedName>
</protein>
<sequence length="317" mass="34818">MPKVSRTARPPTEEQEALALMVEERFDTALAKLFMRAEYRKGTFRFHHKCNSKCKPNMHWCSFGVAGYHDCDHCTAQTNNLSVHEIRIHTNIKYPCDFCAWEFVWTDPKQHHNHKVHMHGYVPNARKERDPATYIRGGNRPRKATSKISFHSYARESSVSSCATSSGSLDSSVAAPSIAPLPDSLLPSPSFPDRSCAPLFDTTTFPSSPAHSAVVSSGSDWLATSDPHPAMYGRRPSWDHSGITGVGAFSRYPSFHASTSYNSGIAPDLRTASMSTACTPQAHQFVGRGMPALLASSSCAIGSDVSASQHHPHIWMG</sequence>
<reference evidence="1" key="1">
    <citation type="submission" date="2022-07" db="EMBL/GenBank/DDBJ databases">
        <title>Genome Sequence of Phlebia brevispora.</title>
        <authorList>
            <person name="Buettner E."/>
        </authorList>
    </citation>
    <scope>NUCLEOTIDE SEQUENCE</scope>
    <source>
        <strain evidence="1">MPL23</strain>
    </source>
</reference>